<comment type="subunit">
    <text evidence="4">Component of the EKC/KEOPS complex composed of at least BUD32, CGI121, GON7, KAE1 and PCC1; the whole complex dimerizes.</text>
</comment>
<keyword evidence="11" id="KW-0804">Transcription</keyword>
<protein>
    <recommendedName>
        <fullName evidence="5">EKC/KEOPS complex subunit GON7</fullName>
    </recommendedName>
</protein>
<keyword evidence="15" id="KW-1185">Reference proteome</keyword>
<keyword evidence="10" id="KW-0010">Activator</keyword>
<dbReference type="Proteomes" id="UP001583186">
    <property type="component" value="Unassembled WGS sequence"/>
</dbReference>
<evidence type="ECO:0000256" key="6">
    <source>
        <dbReference type="ARBA" id="ARBA00022454"/>
    </source>
</evidence>
<evidence type="ECO:0000256" key="10">
    <source>
        <dbReference type="ARBA" id="ARBA00023159"/>
    </source>
</evidence>
<evidence type="ECO:0000256" key="9">
    <source>
        <dbReference type="ARBA" id="ARBA00023015"/>
    </source>
</evidence>
<evidence type="ECO:0000313" key="14">
    <source>
        <dbReference type="EMBL" id="KAL1900907.1"/>
    </source>
</evidence>
<keyword evidence="7" id="KW-0819">tRNA processing</keyword>
<dbReference type="InterPro" id="IPR014849">
    <property type="entry name" value="EKC/KEOPS_Gon7"/>
</dbReference>
<gene>
    <name evidence="14" type="ORF">Sste5346_001968</name>
</gene>
<evidence type="ECO:0000256" key="12">
    <source>
        <dbReference type="ARBA" id="ARBA00023242"/>
    </source>
</evidence>
<reference evidence="14 15" key="1">
    <citation type="journal article" date="2024" name="IMA Fungus">
        <title>IMA Genome - F19 : A genome assembly and annotation guide to empower mycologists, including annotated draft genome sequences of Ceratocystis pirilliformis, Diaporthe australafricana, Fusarium ophioides, Paecilomyces lecythidis, and Sporothrix stenoceras.</title>
        <authorList>
            <person name="Aylward J."/>
            <person name="Wilson A.M."/>
            <person name="Visagie C.M."/>
            <person name="Spraker J."/>
            <person name="Barnes I."/>
            <person name="Buitendag C."/>
            <person name="Ceriani C."/>
            <person name="Del Mar Angel L."/>
            <person name="du Plessis D."/>
            <person name="Fuchs T."/>
            <person name="Gasser K."/>
            <person name="Kramer D."/>
            <person name="Li W."/>
            <person name="Munsamy K."/>
            <person name="Piso A."/>
            <person name="Price J.L."/>
            <person name="Sonnekus B."/>
            <person name="Thomas C."/>
            <person name="van der Nest A."/>
            <person name="van Dijk A."/>
            <person name="van Heerden A."/>
            <person name="van Vuuren N."/>
            <person name="Yilmaz N."/>
            <person name="Duong T.A."/>
            <person name="van der Merwe N.A."/>
            <person name="Wingfield M.J."/>
            <person name="Wingfield B.D."/>
        </authorList>
    </citation>
    <scope>NUCLEOTIDE SEQUENCE [LARGE SCALE GENOMIC DNA]</scope>
    <source>
        <strain evidence="14 15">CMW 5346</strain>
    </source>
</reference>
<organism evidence="14 15">
    <name type="scientific">Sporothrix stenoceras</name>
    <dbReference type="NCBI Taxonomy" id="5173"/>
    <lineage>
        <taxon>Eukaryota</taxon>
        <taxon>Fungi</taxon>
        <taxon>Dikarya</taxon>
        <taxon>Ascomycota</taxon>
        <taxon>Pezizomycotina</taxon>
        <taxon>Sordariomycetes</taxon>
        <taxon>Sordariomycetidae</taxon>
        <taxon>Ophiostomatales</taxon>
        <taxon>Ophiostomataceae</taxon>
        <taxon>Sporothrix</taxon>
    </lineage>
</organism>
<comment type="similarity">
    <text evidence="3">Belongs to the GON7 family.</text>
</comment>
<evidence type="ECO:0000256" key="11">
    <source>
        <dbReference type="ARBA" id="ARBA00023163"/>
    </source>
</evidence>
<proteinExistence type="inferred from homology"/>
<evidence type="ECO:0000256" key="5">
    <source>
        <dbReference type="ARBA" id="ARBA00019746"/>
    </source>
</evidence>
<sequence>MSTPVLKAAYSAPNHESFVTSQELSTAPVTATTTTDKTAYLAALRTAVTAIQENVNKELTARMVIDAQAATDQAAADVAAEAEEQNYGEEVMEED</sequence>
<evidence type="ECO:0000256" key="1">
    <source>
        <dbReference type="ARBA" id="ARBA00004123"/>
    </source>
</evidence>
<evidence type="ECO:0000256" key="2">
    <source>
        <dbReference type="ARBA" id="ARBA00004574"/>
    </source>
</evidence>
<keyword evidence="9" id="KW-0805">Transcription regulation</keyword>
<evidence type="ECO:0000256" key="3">
    <source>
        <dbReference type="ARBA" id="ARBA00008529"/>
    </source>
</evidence>
<evidence type="ECO:0000313" key="15">
    <source>
        <dbReference type="Proteomes" id="UP001583186"/>
    </source>
</evidence>
<name>A0ABR3ZL02_9PEZI</name>
<keyword evidence="6" id="KW-0158">Chromosome</keyword>
<evidence type="ECO:0000256" key="8">
    <source>
        <dbReference type="ARBA" id="ARBA00022895"/>
    </source>
</evidence>
<keyword evidence="8" id="KW-0779">Telomere</keyword>
<comment type="subcellular location">
    <subcellularLocation>
        <location evidence="2">Chromosome</location>
        <location evidence="2">Telomere</location>
    </subcellularLocation>
    <subcellularLocation>
        <location evidence="1">Nucleus</location>
    </subcellularLocation>
</comment>
<evidence type="ECO:0000256" key="13">
    <source>
        <dbReference type="ARBA" id="ARBA00025393"/>
    </source>
</evidence>
<evidence type="ECO:0000256" key="4">
    <source>
        <dbReference type="ARBA" id="ARBA00011534"/>
    </source>
</evidence>
<comment type="caution">
    <text evidence="14">The sequence shown here is derived from an EMBL/GenBank/DDBJ whole genome shotgun (WGS) entry which is preliminary data.</text>
</comment>
<dbReference type="Pfam" id="PF08738">
    <property type="entry name" value="Gon7"/>
    <property type="match status" value="1"/>
</dbReference>
<evidence type="ECO:0000256" key="7">
    <source>
        <dbReference type="ARBA" id="ARBA00022694"/>
    </source>
</evidence>
<keyword evidence="12" id="KW-0539">Nucleus</keyword>
<accession>A0ABR3ZL02</accession>
<comment type="function">
    <text evidence="13">Component of the EKC/KEOPS complex that is required for the formation of a threonylcarbamoyl group on adenosine at position 37 (t(6)A37) in tRNAs that read codons beginning with adenine. The complex is probably involved in the transfer of the threonylcarbamoyl moiety of threonylcarbamoyl-AMP (TC-AMP) to the N6 group of A37. GON7 likely plays a supporting role to the catalytic subunit KAE1 in the complex. The EKC/KEOPS complex also promotes both telomere uncapping and telomere elongation. The complex is required for efficient recruitment of transcriptional coactivators.</text>
</comment>
<dbReference type="EMBL" id="JAWCUI010000008">
    <property type="protein sequence ID" value="KAL1900907.1"/>
    <property type="molecule type" value="Genomic_DNA"/>
</dbReference>